<dbReference type="STRING" id="984487.A0A1E4SAY9"/>
<evidence type="ECO:0000313" key="3">
    <source>
        <dbReference type="Proteomes" id="UP000094285"/>
    </source>
</evidence>
<dbReference type="GeneID" id="30985447"/>
<evidence type="ECO:0000256" key="1">
    <source>
        <dbReference type="SAM" id="MobiDB-lite"/>
    </source>
</evidence>
<dbReference type="Pfam" id="PF11951">
    <property type="entry name" value="Fungal_trans_2"/>
    <property type="match status" value="1"/>
</dbReference>
<sequence>MSLCTSFEERIKQFDQLNSKKSIIVFDILFIEFFIGTFGSKERSFRSFVGKPKYKSSKKQPGPEARLDFLNQRKAEDGGSNVLLNESLSSCRATVDRCATKDRTSDTISLKYPGEKLELSLELLEGLESLLGPEFGPELNDTIESSNKQTRQPDTPERISPQQILKQVHDSFGSNDKKHKYGNTPQEQSIFSLTYEEENTMLKHFFKKLLPLLDAHPNSPWPELALKYCEFDIARSCFISLACIHIYESKKGGPDFYNKGVAHINMTLEYLLDFIKSNSKSQSQEHIKDIDSRAKRVTSFAILLLINVHILFAVLENGKSRMVRLLFRIFASICENPAFVDELLVDNDNNQSELLDYRKYVAIHQELKYVSNLKGAQCWALAVYVTLTKVVQPESYDIIIRKLVNEFISVYSSMDPSSPIVTQMVWPIYAIGCECKSRYERNQMSVFMDRLYENAQMGTLFSLRYMVYNVWDTGLTSEECLAEWLDNDEDYLPL</sequence>
<reference evidence="3" key="1">
    <citation type="submission" date="2016-05" db="EMBL/GenBank/DDBJ databases">
        <title>Comparative genomics of biotechnologically important yeasts.</title>
        <authorList>
            <consortium name="DOE Joint Genome Institute"/>
            <person name="Riley R."/>
            <person name="Haridas S."/>
            <person name="Wolfe K.H."/>
            <person name="Lopes M.R."/>
            <person name="Hittinger C.T."/>
            <person name="Goker M."/>
            <person name="Salamov A."/>
            <person name="Wisecaver J."/>
            <person name="Long T.M."/>
            <person name="Aerts A.L."/>
            <person name="Barry K."/>
            <person name="Choi C."/>
            <person name="Clum A."/>
            <person name="Coughlan A.Y."/>
            <person name="Deshpande S."/>
            <person name="Douglass A.P."/>
            <person name="Hanson S.J."/>
            <person name="Klenk H.-P."/>
            <person name="Labutti K."/>
            <person name="Lapidus A."/>
            <person name="Lindquist E."/>
            <person name="Lipzen A."/>
            <person name="Meier-Kolthoff J.P."/>
            <person name="Ohm R.A."/>
            <person name="Otillar R.P."/>
            <person name="Pangilinan J."/>
            <person name="Peng Y."/>
            <person name="Rokas A."/>
            <person name="Rosa C.A."/>
            <person name="Scheuner C."/>
            <person name="Sibirny A.A."/>
            <person name="Slot J.C."/>
            <person name="Stielow J.B."/>
            <person name="Sun H."/>
            <person name="Kurtzman C.P."/>
            <person name="Blackwell M."/>
            <person name="Grigoriev I.V."/>
            <person name="Jeffries T.W."/>
        </authorList>
    </citation>
    <scope>NUCLEOTIDE SEQUENCE [LARGE SCALE GENOMIC DNA]</scope>
    <source>
        <strain evidence="3">NRRL Y-17324</strain>
    </source>
</reference>
<name>A0A1E4SAY9_9ASCO</name>
<dbReference type="AlphaFoldDB" id="A0A1E4SAY9"/>
<dbReference type="Proteomes" id="UP000094285">
    <property type="component" value="Unassembled WGS sequence"/>
</dbReference>
<proteinExistence type="predicted"/>
<protein>
    <recommendedName>
        <fullName evidence="4">Fungal-specific transcription factor domain-containing protein</fullName>
    </recommendedName>
</protein>
<dbReference type="InterPro" id="IPR021858">
    <property type="entry name" value="Fun_TF"/>
</dbReference>
<feature type="compositionally biased region" description="Polar residues" evidence="1">
    <location>
        <begin position="142"/>
        <end position="153"/>
    </location>
</feature>
<accession>A0A1E4SAY9</accession>
<dbReference type="RefSeq" id="XP_020061796.1">
    <property type="nucleotide sequence ID" value="XM_020211311.1"/>
</dbReference>
<gene>
    <name evidence="2" type="ORF">CANTADRAFT_8566</name>
</gene>
<organism evidence="2 3">
    <name type="scientific">Suhomyces tanzawaensis NRRL Y-17324</name>
    <dbReference type="NCBI Taxonomy" id="984487"/>
    <lineage>
        <taxon>Eukaryota</taxon>
        <taxon>Fungi</taxon>
        <taxon>Dikarya</taxon>
        <taxon>Ascomycota</taxon>
        <taxon>Saccharomycotina</taxon>
        <taxon>Pichiomycetes</taxon>
        <taxon>Debaryomycetaceae</taxon>
        <taxon>Suhomyces</taxon>
    </lineage>
</organism>
<feature type="region of interest" description="Disordered" evidence="1">
    <location>
        <begin position="140"/>
        <end position="160"/>
    </location>
</feature>
<keyword evidence="3" id="KW-1185">Reference proteome</keyword>
<evidence type="ECO:0000313" key="2">
    <source>
        <dbReference type="EMBL" id="ODV76674.1"/>
    </source>
</evidence>
<evidence type="ECO:0008006" key="4">
    <source>
        <dbReference type="Google" id="ProtNLM"/>
    </source>
</evidence>
<dbReference type="OrthoDB" id="3598904at2759"/>
<dbReference type="EMBL" id="KV453918">
    <property type="protein sequence ID" value="ODV76674.1"/>
    <property type="molecule type" value="Genomic_DNA"/>
</dbReference>